<dbReference type="AlphaFoldDB" id="G6E977"/>
<evidence type="ECO:0000313" key="2">
    <source>
        <dbReference type="Proteomes" id="UP000004030"/>
    </source>
</evidence>
<dbReference type="PATRIC" id="fig|1088721.3.peg.888"/>
<sequence length="42" mass="4558">MTRFADKADLKPCCFDIPAQAGIQLSMRAIARPATAQLSPRP</sequence>
<dbReference type="EMBL" id="AGFM01000009">
    <property type="protein sequence ID" value="EHJ62301.1"/>
    <property type="molecule type" value="Genomic_DNA"/>
</dbReference>
<proteinExistence type="predicted"/>
<reference evidence="1 2" key="1">
    <citation type="journal article" date="2012" name="J. Bacteriol.">
        <title>Genome sequence of benzo(a)pyrene-degrading bacterium Novosphingobium pentaromativorans US6-1.</title>
        <authorList>
            <person name="Luo Y.R."/>
            <person name="Kang S.G."/>
            <person name="Kim S.J."/>
            <person name="Kim M.R."/>
            <person name="Li N."/>
            <person name="Lee J.H."/>
            <person name="Kwon K.K."/>
        </authorList>
    </citation>
    <scope>NUCLEOTIDE SEQUENCE [LARGE SCALE GENOMIC DNA]</scope>
    <source>
        <strain evidence="1 2">US6-1</strain>
    </source>
</reference>
<protein>
    <submittedName>
        <fullName evidence="1">Uncharacterized protein</fullName>
    </submittedName>
</protein>
<comment type="caution">
    <text evidence="1">The sequence shown here is derived from an EMBL/GenBank/DDBJ whole genome shotgun (WGS) entry which is preliminary data.</text>
</comment>
<keyword evidence="2" id="KW-1185">Reference proteome</keyword>
<evidence type="ECO:0000313" key="1">
    <source>
        <dbReference type="EMBL" id="EHJ62301.1"/>
    </source>
</evidence>
<organism evidence="1 2">
    <name type="scientific">Novosphingobium pentaromativorans US6-1</name>
    <dbReference type="NCBI Taxonomy" id="1088721"/>
    <lineage>
        <taxon>Bacteria</taxon>
        <taxon>Pseudomonadati</taxon>
        <taxon>Pseudomonadota</taxon>
        <taxon>Alphaproteobacteria</taxon>
        <taxon>Sphingomonadales</taxon>
        <taxon>Sphingomonadaceae</taxon>
        <taxon>Novosphingobium</taxon>
    </lineage>
</organism>
<gene>
    <name evidence="1" type="ORF">NSU_0898</name>
</gene>
<dbReference type="Proteomes" id="UP000004030">
    <property type="component" value="Unassembled WGS sequence"/>
</dbReference>
<accession>G6E977</accession>
<name>G6E977_9SPHN</name>